<dbReference type="Pfam" id="PF00400">
    <property type="entry name" value="WD40"/>
    <property type="match status" value="4"/>
</dbReference>
<feature type="repeat" description="WD" evidence="3">
    <location>
        <begin position="274"/>
        <end position="315"/>
    </location>
</feature>
<dbReference type="InterPro" id="IPR036322">
    <property type="entry name" value="WD40_repeat_dom_sf"/>
</dbReference>
<keyword evidence="5" id="KW-1185">Reference proteome</keyword>
<accession>A0AAD8MB94</accession>
<reference evidence="4" key="1">
    <citation type="submission" date="2023-02" db="EMBL/GenBank/DDBJ databases">
        <title>Genome of toxic invasive species Heracleum sosnowskyi carries increased number of genes despite the absence of recent whole-genome duplications.</title>
        <authorList>
            <person name="Schelkunov M."/>
            <person name="Shtratnikova V."/>
            <person name="Makarenko M."/>
            <person name="Klepikova A."/>
            <person name="Omelchenko D."/>
            <person name="Novikova G."/>
            <person name="Obukhova E."/>
            <person name="Bogdanov V."/>
            <person name="Penin A."/>
            <person name="Logacheva M."/>
        </authorList>
    </citation>
    <scope>NUCLEOTIDE SEQUENCE</scope>
    <source>
        <strain evidence="4">Hsosn_3</strain>
        <tissue evidence="4">Leaf</tissue>
    </source>
</reference>
<dbReference type="InterPro" id="IPR015943">
    <property type="entry name" value="WD40/YVTN_repeat-like_dom_sf"/>
</dbReference>
<keyword evidence="2" id="KW-0677">Repeat</keyword>
<evidence type="ECO:0000256" key="2">
    <source>
        <dbReference type="ARBA" id="ARBA00022737"/>
    </source>
</evidence>
<dbReference type="InterPro" id="IPR040324">
    <property type="entry name" value="WDR44/Dgr2"/>
</dbReference>
<feature type="repeat" description="WD" evidence="3">
    <location>
        <begin position="417"/>
        <end position="459"/>
    </location>
</feature>
<dbReference type="PANTHER" id="PTHR14221:SF57">
    <property type="entry name" value="TRANSDUCIN_WD40 REPEAT-LIKE SUPERFAMILY PROTEIN"/>
    <property type="match status" value="1"/>
</dbReference>
<dbReference type="AlphaFoldDB" id="A0AAD8MB94"/>
<dbReference type="InterPro" id="IPR020472">
    <property type="entry name" value="WD40_PAC1"/>
</dbReference>
<protein>
    <submittedName>
        <fullName evidence="4">G-protein beta WD-40 repeat protein</fullName>
    </submittedName>
</protein>
<dbReference type="SMART" id="SM00320">
    <property type="entry name" value="WD40"/>
    <property type="match status" value="6"/>
</dbReference>
<dbReference type="InterPro" id="IPR001680">
    <property type="entry name" value="WD40_rpt"/>
</dbReference>
<dbReference type="PANTHER" id="PTHR14221">
    <property type="entry name" value="WD REPEAT DOMAIN 44"/>
    <property type="match status" value="1"/>
</dbReference>
<dbReference type="SUPFAM" id="SSF50978">
    <property type="entry name" value="WD40 repeat-like"/>
    <property type="match status" value="1"/>
</dbReference>
<proteinExistence type="predicted"/>
<evidence type="ECO:0000256" key="3">
    <source>
        <dbReference type="PROSITE-ProRule" id="PRU00221"/>
    </source>
</evidence>
<reference evidence="4" key="2">
    <citation type="submission" date="2023-05" db="EMBL/GenBank/DDBJ databases">
        <authorList>
            <person name="Schelkunov M.I."/>
        </authorList>
    </citation>
    <scope>NUCLEOTIDE SEQUENCE</scope>
    <source>
        <strain evidence="4">Hsosn_3</strain>
        <tissue evidence="4">Leaf</tissue>
    </source>
</reference>
<dbReference type="EMBL" id="JAUIZM010000009">
    <property type="protein sequence ID" value="KAK1366424.1"/>
    <property type="molecule type" value="Genomic_DNA"/>
</dbReference>
<keyword evidence="1 3" id="KW-0853">WD repeat</keyword>
<dbReference type="PRINTS" id="PR00320">
    <property type="entry name" value="GPROTEINBRPT"/>
</dbReference>
<dbReference type="PROSITE" id="PS50082">
    <property type="entry name" value="WD_REPEATS_2"/>
    <property type="match status" value="3"/>
</dbReference>
<name>A0AAD8MB94_9APIA</name>
<gene>
    <name evidence="4" type="ORF">POM88_041985</name>
</gene>
<organism evidence="4 5">
    <name type="scientific">Heracleum sosnowskyi</name>
    <dbReference type="NCBI Taxonomy" id="360622"/>
    <lineage>
        <taxon>Eukaryota</taxon>
        <taxon>Viridiplantae</taxon>
        <taxon>Streptophyta</taxon>
        <taxon>Embryophyta</taxon>
        <taxon>Tracheophyta</taxon>
        <taxon>Spermatophyta</taxon>
        <taxon>Magnoliopsida</taxon>
        <taxon>eudicotyledons</taxon>
        <taxon>Gunneridae</taxon>
        <taxon>Pentapetalae</taxon>
        <taxon>asterids</taxon>
        <taxon>campanulids</taxon>
        <taxon>Apiales</taxon>
        <taxon>Apiaceae</taxon>
        <taxon>Apioideae</taxon>
        <taxon>apioid superclade</taxon>
        <taxon>Tordylieae</taxon>
        <taxon>Tordyliinae</taxon>
        <taxon>Heracleum</taxon>
    </lineage>
</organism>
<sequence length="819" mass="90229">MGSSCTDDDESRFFDAHDDIASSLSDSGSDNPESSCNDENGACSTYQYEIWAKGPLSVRKRRSQFFNLMGLGLDGKASGHNLVDEYDDGSFRGEIGRIKESSGAVLRNSLFEYEFCSNRSSLTSSSNDDLDLSRGLSSTENFICRTANVNNDLECDDNEMGENTSLGKIKVMDGGQLVTCVNGKPSPSFPLVQQHVQQEIEVTGNIPKTVSRGKSKWLKRLRSFSCITKREGTVDSLRPIRSDSIVRERVQRVKVRHSKKRMKELSALFVGQDIQAHDGSILTMKFSPDGKYLASAGEDGIVRVWQVVEDDRLNEFDIPVIDPSCLYFTVNLLSEMAPLMAEQEKTSSKSLTKTADSACVVFPPVVFRILDKPLHELRGHKGEILDLSWSNDNHLISSSVDETVRLWKVGCDQCLKAFPHSNYVTCVQFNPVDDNQFISGSIDGKVRIWAIDGGQVVDWTDVRDIVTAVAYRPDGQGGIIGYVTGSCRLFSVTDGHFQLEALICLNNKKKTKCKRVTGFQFFEQDSSKVMVSCADSQVRILQGINIIGKFKGPKSASNQISTSFTSDGRHIISACDDSNVYFWNCSTQDTSSASQPKTSRSFECFSNDASVAIPWSGLRSGSSKSAYNLQVVDACVSGRYPFTPSDCFSMGQGFLVESIPKGSATWPEENLPSSPSCALPSALCKSQYKFLKTSCQSSSKSHAWGLVIVTAGSDHIGQILTNRHRKWWLAKALINSLHVRWMCIDFGGNQPIIDIQLRLLIQIGNSTHQSAESVVDICLRENSRFAAELLEECSHTHFPLNKLVGALLVINAAASDCSC</sequence>
<dbReference type="PROSITE" id="PS50294">
    <property type="entry name" value="WD_REPEATS_REGION"/>
    <property type="match status" value="3"/>
</dbReference>
<evidence type="ECO:0000313" key="4">
    <source>
        <dbReference type="EMBL" id="KAK1366424.1"/>
    </source>
</evidence>
<evidence type="ECO:0000313" key="5">
    <source>
        <dbReference type="Proteomes" id="UP001237642"/>
    </source>
</evidence>
<dbReference type="Proteomes" id="UP001237642">
    <property type="component" value="Unassembled WGS sequence"/>
</dbReference>
<feature type="repeat" description="WD" evidence="3">
    <location>
        <begin position="377"/>
        <end position="417"/>
    </location>
</feature>
<dbReference type="Gene3D" id="2.130.10.10">
    <property type="entry name" value="YVTN repeat-like/Quinoprotein amine dehydrogenase"/>
    <property type="match status" value="1"/>
</dbReference>
<evidence type="ECO:0000256" key="1">
    <source>
        <dbReference type="ARBA" id="ARBA00022574"/>
    </source>
</evidence>
<comment type="caution">
    <text evidence="4">The sequence shown here is derived from an EMBL/GenBank/DDBJ whole genome shotgun (WGS) entry which is preliminary data.</text>
</comment>